<name>A0A1R1ALS4_PAELA</name>
<proteinExistence type="predicted"/>
<accession>A0A1R1ALS4</accession>
<dbReference type="OrthoDB" id="1652136at2"/>
<dbReference type="Proteomes" id="UP000187074">
    <property type="component" value="Unassembled WGS sequence"/>
</dbReference>
<dbReference type="AlphaFoldDB" id="A0A1R1ALS4"/>
<dbReference type="RefSeq" id="WP_076326454.1">
    <property type="nucleotide sequence ID" value="NZ_MRTF01000020.1"/>
</dbReference>
<evidence type="ECO:0000313" key="1">
    <source>
        <dbReference type="EMBL" id="OME86525.1"/>
    </source>
</evidence>
<dbReference type="STRING" id="1401.BK123_32505"/>
<protein>
    <submittedName>
        <fullName evidence="1">Uncharacterized protein</fullName>
    </submittedName>
</protein>
<dbReference type="EMBL" id="MRTF01000020">
    <property type="protein sequence ID" value="OME86525.1"/>
    <property type="molecule type" value="Genomic_DNA"/>
</dbReference>
<organism evidence="1 2">
    <name type="scientific">Paenibacillus lautus</name>
    <name type="common">Bacillus lautus</name>
    <dbReference type="NCBI Taxonomy" id="1401"/>
    <lineage>
        <taxon>Bacteria</taxon>
        <taxon>Bacillati</taxon>
        <taxon>Bacillota</taxon>
        <taxon>Bacilli</taxon>
        <taxon>Bacillales</taxon>
        <taxon>Paenibacillaceae</taxon>
        <taxon>Paenibacillus</taxon>
    </lineage>
</organism>
<comment type="caution">
    <text evidence="1">The sequence shown here is derived from an EMBL/GenBank/DDBJ whole genome shotgun (WGS) entry which is preliminary data.</text>
</comment>
<reference evidence="1 2" key="1">
    <citation type="submission" date="2016-11" db="EMBL/GenBank/DDBJ databases">
        <title>Paenibacillus species isolates.</title>
        <authorList>
            <person name="Beno S.M."/>
        </authorList>
    </citation>
    <scope>NUCLEOTIDE SEQUENCE [LARGE SCALE GENOMIC DNA]</scope>
    <source>
        <strain evidence="1 2">FSL F4-0100</strain>
    </source>
</reference>
<sequence length="121" mass="13130">MPYATAADYDRYGEGLIPSEQSEKALDRASDQIDRLTNNRIVAWGFDNLTPFQRTNVIKAVCQQADFVFKYGDYLTMPLSGYSAGSTSMTFKATTGAGGVQTTDAVIDLLMPTGLANRGLC</sequence>
<gene>
    <name evidence="1" type="ORF">BK123_32505</name>
</gene>
<evidence type="ECO:0000313" key="2">
    <source>
        <dbReference type="Proteomes" id="UP000187074"/>
    </source>
</evidence>